<feature type="transmembrane region" description="Helical" evidence="1">
    <location>
        <begin position="25"/>
        <end position="46"/>
    </location>
</feature>
<evidence type="ECO:0000313" key="2">
    <source>
        <dbReference type="EMBL" id="QDU06670.1"/>
    </source>
</evidence>
<gene>
    <name evidence="2" type="ORF">V202x_00130</name>
</gene>
<organism evidence="2 3">
    <name type="scientific">Gimesia aquarii</name>
    <dbReference type="NCBI Taxonomy" id="2527964"/>
    <lineage>
        <taxon>Bacteria</taxon>
        <taxon>Pseudomonadati</taxon>
        <taxon>Planctomycetota</taxon>
        <taxon>Planctomycetia</taxon>
        <taxon>Planctomycetales</taxon>
        <taxon>Planctomycetaceae</taxon>
        <taxon>Gimesia</taxon>
    </lineage>
</organism>
<sequence>MTKNIKIITGSHVAVYTSFPCRIDVTWLVMELMVVLAATTMLAFFLNLRSGRQKEL</sequence>
<keyword evidence="1" id="KW-0472">Membrane</keyword>
<dbReference type="Proteomes" id="UP000318384">
    <property type="component" value="Chromosome"/>
</dbReference>
<dbReference type="AlphaFoldDB" id="A0A517WN47"/>
<dbReference type="EMBL" id="CP037422">
    <property type="protein sequence ID" value="QDU06670.1"/>
    <property type="molecule type" value="Genomic_DNA"/>
</dbReference>
<accession>A0A517WN47</accession>
<keyword evidence="1" id="KW-0812">Transmembrane</keyword>
<dbReference type="RefSeq" id="WP_197993135.1">
    <property type="nucleotide sequence ID" value="NZ_CP037422.1"/>
</dbReference>
<reference evidence="2 3" key="1">
    <citation type="submission" date="2019-03" db="EMBL/GenBank/DDBJ databases">
        <title>Deep-cultivation of Planctomycetes and their phenomic and genomic characterization uncovers novel biology.</title>
        <authorList>
            <person name="Wiegand S."/>
            <person name="Jogler M."/>
            <person name="Boedeker C."/>
            <person name="Pinto D."/>
            <person name="Vollmers J."/>
            <person name="Rivas-Marin E."/>
            <person name="Kohn T."/>
            <person name="Peeters S.H."/>
            <person name="Heuer A."/>
            <person name="Rast P."/>
            <person name="Oberbeckmann S."/>
            <person name="Bunk B."/>
            <person name="Jeske O."/>
            <person name="Meyerdierks A."/>
            <person name="Storesund J.E."/>
            <person name="Kallscheuer N."/>
            <person name="Luecker S."/>
            <person name="Lage O.M."/>
            <person name="Pohl T."/>
            <person name="Merkel B.J."/>
            <person name="Hornburger P."/>
            <person name="Mueller R.-W."/>
            <person name="Bruemmer F."/>
            <person name="Labrenz M."/>
            <person name="Spormann A.M."/>
            <person name="Op den Camp H."/>
            <person name="Overmann J."/>
            <person name="Amann R."/>
            <person name="Jetten M.S.M."/>
            <person name="Mascher T."/>
            <person name="Medema M.H."/>
            <person name="Devos D.P."/>
            <person name="Kaster A.-K."/>
            <person name="Ovreas L."/>
            <person name="Rohde M."/>
            <person name="Galperin M.Y."/>
            <person name="Jogler C."/>
        </authorList>
    </citation>
    <scope>NUCLEOTIDE SEQUENCE [LARGE SCALE GENOMIC DNA]</scope>
    <source>
        <strain evidence="2 3">V202</strain>
    </source>
</reference>
<protein>
    <submittedName>
        <fullName evidence="2">Uncharacterized protein</fullName>
    </submittedName>
</protein>
<evidence type="ECO:0000256" key="1">
    <source>
        <dbReference type="SAM" id="Phobius"/>
    </source>
</evidence>
<name>A0A517WN47_9PLAN</name>
<evidence type="ECO:0000313" key="3">
    <source>
        <dbReference type="Proteomes" id="UP000318384"/>
    </source>
</evidence>
<keyword evidence="3" id="KW-1185">Reference proteome</keyword>
<proteinExistence type="predicted"/>
<keyword evidence="1" id="KW-1133">Transmembrane helix</keyword>